<evidence type="ECO:0000313" key="1">
    <source>
        <dbReference type="EMBL" id="COW92346.1"/>
    </source>
</evidence>
<proteinExistence type="predicted"/>
<gene>
    <name evidence="1" type="ORF">ERS007739_00341</name>
</gene>
<comment type="caution">
    <text evidence="1">The sequence shown here is derived from an EMBL/GenBank/DDBJ whole genome shotgun (WGS) entry which is preliminary data.</text>
</comment>
<sequence>MTGSKIRVPSARHLFLTTLTRVRLPTALVPSLSVSTRRTSMRTDA</sequence>
<organism evidence="1 2">
    <name type="scientific">Mycobacterium tuberculosis</name>
    <dbReference type="NCBI Taxonomy" id="1773"/>
    <lineage>
        <taxon>Bacteria</taxon>
        <taxon>Bacillati</taxon>
        <taxon>Actinomycetota</taxon>
        <taxon>Actinomycetes</taxon>
        <taxon>Mycobacteriales</taxon>
        <taxon>Mycobacteriaceae</taxon>
        <taxon>Mycobacterium</taxon>
        <taxon>Mycobacterium tuberculosis complex</taxon>
    </lineage>
</organism>
<dbReference type="Proteomes" id="UP000039021">
    <property type="component" value="Unassembled WGS sequence"/>
</dbReference>
<name>A0A916L7N4_MYCTX</name>
<dbReference type="EMBL" id="CSBK01000092">
    <property type="protein sequence ID" value="COW92346.1"/>
    <property type="molecule type" value="Genomic_DNA"/>
</dbReference>
<reference evidence="2" key="1">
    <citation type="submission" date="2015-03" db="EMBL/GenBank/DDBJ databases">
        <authorList>
            <consortium name="Pathogen Informatics"/>
        </authorList>
    </citation>
    <scope>NUCLEOTIDE SEQUENCE [LARGE SCALE GENOMIC DNA]</scope>
    <source>
        <strain evidence="2">N09902308</strain>
    </source>
</reference>
<evidence type="ECO:0000313" key="2">
    <source>
        <dbReference type="Proteomes" id="UP000039021"/>
    </source>
</evidence>
<protein>
    <submittedName>
        <fullName evidence="1">Uncharacterized protein</fullName>
    </submittedName>
</protein>
<accession>A0A916L7N4</accession>
<dbReference type="AlphaFoldDB" id="A0A916L7N4"/>